<protein>
    <submittedName>
        <fullName evidence="1">Uncharacterized protein</fullName>
    </submittedName>
</protein>
<sequence length="65" mass="7062">MGLGPPVCQHCQVIGKLDLASPNGWYCGVCGETELTESAGFGDHSVYKENEKFLKFMKGETVAPR</sequence>
<evidence type="ECO:0000313" key="2">
    <source>
        <dbReference type="EMBL" id="CAB5209151.1"/>
    </source>
</evidence>
<organism evidence="1">
    <name type="scientific">uncultured Caudovirales phage</name>
    <dbReference type="NCBI Taxonomy" id="2100421"/>
    <lineage>
        <taxon>Viruses</taxon>
        <taxon>Duplodnaviria</taxon>
        <taxon>Heunggongvirae</taxon>
        <taxon>Uroviricota</taxon>
        <taxon>Caudoviricetes</taxon>
        <taxon>Peduoviridae</taxon>
        <taxon>Maltschvirus</taxon>
        <taxon>Maltschvirus maltsch</taxon>
    </lineage>
</organism>
<evidence type="ECO:0000313" key="1">
    <source>
        <dbReference type="EMBL" id="CAB4125900.1"/>
    </source>
</evidence>
<reference evidence="1" key="1">
    <citation type="submission" date="2020-04" db="EMBL/GenBank/DDBJ databases">
        <authorList>
            <person name="Chiriac C."/>
            <person name="Salcher M."/>
            <person name="Ghai R."/>
            <person name="Kavagutti S V."/>
        </authorList>
    </citation>
    <scope>NUCLEOTIDE SEQUENCE</scope>
</reference>
<dbReference type="EMBL" id="LR798231">
    <property type="protein sequence ID" value="CAB5209151.1"/>
    <property type="molecule type" value="Genomic_DNA"/>
</dbReference>
<proteinExistence type="predicted"/>
<dbReference type="EMBL" id="LR796187">
    <property type="protein sequence ID" value="CAB4125900.1"/>
    <property type="molecule type" value="Genomic_DNA"/>
</dbReference>
<name>A0A6J5L0J1_9CAUD</name>
<accession>A0A6J5L0J1</accession>
<gene>
    <name evidence="2" type="ORF">UFOVP181_338</name>
    <name evidence="1" type="ORF">UFOVP57_301</name>
</gene>